<dbReference type="Proteomes" id="UP001631993">
    <property type="component" value="Unassembled WGS sequence"/>
</dbReference>
<dbReference type="RefSeq" id="WP_369280638.1">
    <property type="nucleotide sequence ID" value="NZ_JBJVMW010000025.1"/>
</dbReference>
<protein>
    <submittedName>
        <fullName evidence="1">Uncharacterized protein</fullName>
    </submittedName>
</protein>
<name>A0ABW9IXT9_STRGJ</name>
<comment type="caution">
    <text evidence="1">The sequence shown here is derived from an EMBL/GenBank/DDBJ whole genome shotgun (WGS) entry which is preliminary data.</text>
</comment>
<evidence type="ECO:0000313" key="2">
    <source>
        <dbReference type="Proteomes" id="UP001631993"/>
    </source>
</evidence>
<gene>
    <name evidence="1" type="ORF">ACKI1S_45110</name>
</gene>
<sequence length="87" mass="9548">MAELQHGPEAEWARVAELLSIRGTRHYPEVVHLLGDLAALAERDGAVRAFAQSYDQFVVAHRTKKALIRKLKAEGPVTATLSKLASD</sequence>
<reference evidence="1 2" key="1">
    <citation type="submission" date="2024-12" db="EMBL/GenBank/DDBJ databases">
        <title>Forecasting of Potato common scab and diversities of Pathogenic streptomyces spp. in china.</title>
        <authorList>
            <person name="Handique U."/>
            <person name="Wu J."/>
        </authorList>
    </citation>
    <scope>NUCLEOTIDE SEQUENCE [LARGE SCALE GENOMIC DNA]</scope>
    <source>
        <strain evidence="1 2">ZRIMU1585</strain>
    </source>
</reference>
<evidence type="ECO:0000313" key="1">
    <source>
        <dbReference type="EMBL" id="MFM9653256.1"/>
    </source>
</evidence>
<accession>A0ABW9IXT9</accession>
<keyword evidence="2" id="KW-1185">Reference proteome</keyword>
<proteinExistence type="predicted"/>
<organism evidence="1 2">
    <name type="scientific">Streptomyces galilaeus</name>
    <dbReference type="NCBI Taxonomy" id="33899"/>
    <lineage>
        <taxon>Bacteria</taxon>
        <taxon>Bacillati</taxon>
        <taxon>Actinomycetota</taxon>
        <taxon>Actinomycetes</taxon>
        <taxon>Kitasatosporales</taxon>
        <taxon>Streptomycetaceae</taxon>
        <taxon>Streptomyces</taxon>
    </lineage>
</organism>
<dbReference type="EMBL" id="JBJVNE010000043">
    <property type="protein sequence ID" value="MFM9653256.1"/>
    <property type="molecule type" value="Genomic_DNA"/>
</dbReference>